<dbReference type="Proteomes" id="UP000002320">
    <property type="component" value="Unassembled WGS sequence"/>
</dbReference>
<dbReference type="PANTHER" id="PTHR21137:SF35">
    <property type="entry name" value="ODORANT RECEPTOR 19A-RELATED"/>
    <property type="match status" value="1"/>
</dbReference>
<evidence type="ECO:0000313" key="12">
    <source>
        <dbReference type="EnsemblMetazoa" id="CPIJ004161-PA"/>
    </source>
</evidence>
<evidence type="ECO:0000256" key="3">
    <source>
        <dbReference type="ARBA" id="ARBA00022606"/>
    </source>
</evidence>
<evidence type="ECO:0000256" key="10">
    <source>
        <dbReference type="RuleBase" id="RU351113"/>
    </source>
</evidence>
<evidence type="ECO:0000256" key="7">
    <source>
        <dbReference type="ARBA" id="ARBA00023136"/>
    </source>
</evidence>
<dbReference type="HOGENOM" id="CLU_040214_0_0_1"/>
<name>B0WB01_CULQU</name>
<dbReference type="InterPro" id="IPR004117">
    <property type="entry name" value="7tm6_olfct_rcpt"/>
</dbReference>
<evidence type="ECO:0000256" key="2">
    <source>
        <dbReference type="ARBA" id="ARBA00022475"/>
    </source>
</evidence>
<keyword evidence="6 10" id="KW-1133">Transmembrane helix</keyword>
<dbReference type="eggNOG" id="ENOG502TC8F">
    <property type="taxonomic scope" value="Eukaryota"/>
</dbReference>
<dbReference type="GO" id="GO:0005549">
    <property type="term" value="F:odorant binding"/>
    <property type="evidence" value="ECO:0007669"/>
    <property type="project" value="InterPro"/>
</dbReference>
<keyword evidence="2" id="KW-1003">Cell membrane</keyword>
<evidence type="ECO:0000256" key="5">
    <source>
        <dbReference type="ARBA" id="ARBA00022725"/>
    </source>
</evidence>
<reference evidence="11" key="1">
    <citation type="submission" date="2007-03" db="EMBL/GenBank/DDBJ databases">
        <title>Annotation of Culex pipiens quinquefasciatus.</title>
        <authorList>
            <consortium name="The Broad Institute Genome Sequencing Platform"/>
            <person name="Atkinson P.W."/>
            <person name="Hemingway J."/>
            <person name="Christensen B.M."/>
            <person name="Higgs S."/>
            <person name="Kodira C."/>
            <person name="Hannick L."/>
            <person name="Megy K."/>
            <person name="O'Leary S."/>
            <person name="Pearson M."/>
            <person name="Haas B.J."/>
            <person name="Mauceli E."/>
            <person name="Wortman J.R."/>
            <person name="Lee N.H."/>
            <person name="Guigo R."/>
            <person name="Stanke M."/>
            <person name="Alvarado L."/>
            <person name="Amedeo P."/>
            <person name="Antoine C.H."/>
            <person name="Arensburger P."/>
            <person name="Bidwell S.L."/>
            <person name="Crawford M."/>
            <person name="Camaro F."/>
            <person name="Devon K."/>
            <person name="Engels R."/>
            <person name="Hammond M."/>
            <person name="Howarth C."/>
            <person name="Koehrsen M."/>
            <person name="Lawson D."/>
            <person name="Montgomery P."/>
            <person name="Nene V."/>
            <person name="Nusbaum C."/>
            <person name="Puiu D."/>
            <person name="Romero-Severson J."/>
            <person name="Severson D.W."/>
            <person name="Shumway M."/>
            <person name="Sisk P."/>
            <person name="Stolte C."/>
            <person name="Zeng Q."/>
            <person name="Eisenstadt E."/>
            <person name="Fraser-Liggett C."/>
            <person name="Strausberg R."/>
            <person name="Galagan J."/>
            <person name="Birren B."/>
            <person name="Collins F.H."/>
        </authorList>
    </citation>
    <scope>NUCLEOTIDE SEQUENCE [LARGE SCALE GENOMIC DNA]</scope>
    <source>
        <strain evidence="11">JHB</strain>
    </source>
</reference>
<keyword evidence="7 10" id="KW-0472">Membrane</keyword>
<dbReference type="GO" id="GO:0004984">
    <property type="term" value="F:olfactory receptor activity"/>
    <property type="evidence" value="ECO:0007669"/>
    <property type="project" value="InterPro"/>
</dbReference>
<dbReference type="OrthoDB" id="6604226at2759"/>
<keyword evidence="5 10" id="KW-0552">Olfaction</keyword>
<evidence type="ECO:0000256" key="6">
    <source>
        <dbReference type="ARBA" id="ARBA00022989"/>
    </source>
</evidence>
<dbReference type="GO" id="GO:0005886">
    <property type="term" value="C:plasma membrane"/>
    <property type="evidence" value="ECO:0007669"/>
    <property type="project" value="UniProtKB-SubCell"/>
</dbReference>
<dbReference type="AlphaFoldDB" id="B0WB01"/>
<comment type="subcellular location">
    <subcellularLocation>
        <location evidence="1 10">Cell membrane</location>
        <topology evidence="1 10">Multi-pass membrane protein</topology>
    </subcellularLocation>
</comment>
<comment type="caution">
    <text evidence="10">Lacks conserved residue(s) required for the propagation of feature annotation.</text>
</comment>
<dbReference type="Pfam" id="PF02949">
    <property type="entry name" value="7tm_6"/>
    <property type="match status" value="1"/>
</dbReference>
<dbReference type="EMBL" id="DS231876">
    <property type="protein sequence ID" value="EDS41959.1"/>
    <property type="molecule type" value="Genomic_DNA"/>
</dbReference>
<evidence type="ECO:0000256" key="9">
    <source>
        <dbReference type="ARBA" id="ARBA00023224"/>
    </source>
</evidence>
<comment type="similarity">
    <text evidence="10">Belongs to the insect chemoreceptor superfamily. Heteromeric odorant receptor channel (TC 1.A.69) family.</text>
</comment>
<dbReference type="EnsemblMetazoa" id="CPIJ004161-RA">
    <property type="protein sequence ID" value="CPIJ004161-PA"/>
    <property type="gene ID" value="CPIJ004161"/>
</dbReference>
<dbReference type="OMA" id="PSICAHY"/>
<feature type="transmembrane region" description="Helical" evidence="10">
    <location>
        <begin position="148"/>
        <end position="166"/>
    </location>
</feature>
<keyword evidence="3 10" id="KW-0716">Sensory transduction</keyword>
<dbReference type="GO" id="GO:0007165">
    <property type="term" value="P:signal transduction"/>
    <property type="evidence" value="ECO:0007669"/>
    <property type="project" value="UniProtKB-KW"/>
</dbReference>
<organism>
    <name type="scientific">Culex quinquefasciatus</name>
    <name type="common">Southern house mosquito</name>
    <name type="synonym">Culex pungens</name>
    <dbReference type="NCBI Taxonomy" id="7176"/>
    <lineage>
        <taxon>Eukaryota</taxon>
        <taxon>Metazoa</taxon>
        <taxon>Ecdysozoa</taxon>
        <taxon>Arthropoda</taxon>
        <taxon>Hexapoda</taxon>
        <taxon>Insecta</taxon>
        <taxon>Pterygota</taxon>
        <taxon>Neoptera</taxon>
        <taxon>Endopterygota</taxon>
        <taxon>Diptera</taxon>
        <taxon>Nematocera</taxon>
        <taxon>Culicoidea</taxon>
        <taxon>Culicidae</taxon>
        <taxon>Culicinae</taxon>
        <taxon>Culicini</taxon>
        <taxon>Culex</taxon>
        <taxon>Culex</taxon>
    </lineage>
</organism>
<keyword evidence="13" id="KW-1185">Reference proteome</keyword>
<keyword evidence="9 10" id="KW-0807">Transducer</keyword>
<dbReference type="InParanoid" id="B0WB01"/>
<feature type="transmembrane region" description="Helical" evidence="10">
    <location>
        <begin position="50"/>
        <end position="69"/>
    </location>
</feature>
<feature type="transmembrane region" description="Helical" evidence="10">
    <location>
        <begin position="312"/>
        <end position="332"/>
    </location>
</feature>
<dbReference type="PANTHER" id="PTHR21137">
    <property type="entry name" value="ODORANT RECEPTOR"/>
    <property type="match status" value="1"/>
</dbReference>
<evidence type="ECO:0000256" key="8">
    <source>
        <dbReference type="ARBA" id="ARBA00023170"/>
    </source>
</evidence>
<feature type="transmembrane region" description="Helical" evidence="10">
    <location>
        <begin position="81"/>
        <end position="103"/>
    </location>
</feature>
<dbReference type="VEuPathDB" id="VectorBase:CPIJ004161"/>
<gene>
    <name evidence="12" type="primary">6035759</name>
    <name evidence="11" type="ORF">CpipJ_CPIJ004161</name>
</gene>
<evidence type="ECO:0000256" key="1">
    <source>
        <dbReference type="ARBA" id="ARBA00004651"/>
    </source>
</evidence>
<proteinExistence type="inferred from homology"/>
<keyword evidence="8 10" id="KW-0675">Receptor</keyword>
<accession>B0WB01</accession>
<dbReference type="VEuPathDB" id="VectorBase:CQUJHB020298"/>
<sequence>MSALFKNRPLPKEVDGNKSSKNPLPEELLVMPANLRILEFIGLWGSWDNFYRFIVLFVYAFSIIFLPKLVDGIGSSDSAAIIKGIAEFVFEASIYVPIAIFAVKRQTFEKLMGEFEDFFRKVTIDENFGACYDIIVDQNNKIKTFFKFYLVYCLSAPFAYSIPSLFGNHIHYWTRGNTTEPLILELPAEQEFYGMQIRTSFSQYHYFLAISVPAHCVSTLFSLLKITTAFFMIKYSSLTYRVVAARVQKLTQLEDIKIADLAEVIELHEQAFQITELVEEMGHIPIAMEFLTCIVYWCLTMLYASTRIDFNLFNVMVLFFASLMETFGYSYLGSDLTDSADAVGEAVYGLPWYEHSVELQRYYKLIIRRTQKSTCISGIKFFVVELTTFSNVMNMSYSYYLVLKDVLNTM</sequence>
<reference evidence="12" key="2">
    <citation type="submission" date="2020-05" db="UniProtKB">
        <authorList>
            <consortium name="EnsemblMetazoa"/>
        </authorList>
    </citation>
    <scope>IDENTIFICATION</scope>
    <source>
        <strain evidence="12">JHB</strain>
    </source>
</reference>
<dbReference type="KEGG" id="cqu:CpipJ_CPIJ004161"/>
<feature type="transmembrane region" description="Helical" evidence="10">
    <location>
        <begin position="204"/>
        <end position="224"/>
    </location>
</feature>
<protein>
    <recommendedName>
        <fullName evidence="10">Odorant receptor</fullName>
    </recommendedName>
</protein>
<evidence type="ECO:0000313" key="11">
    <source>
        <dbReference type="EMBL" id="EDS41959.1"/>
    </source>
</evidence>
<keyword evidence="4 10" id="KW-0812">Transmembrane</keyword>
<evidence type="ECO:0000313" key="13">
    <source>
        <dbReference type="Proteomes" id="UP000002320"/>
    </source>
</evidence>
<evidence type="ECO:0000256" key="4">
    <source>
        <dbReference type="ARBA" id="ARBA00022692"/>
    </source>
</evidence>